<dbReference type="EMBL" id="FNJM01000003">
    <property type="protein sequence ID" value="SDP27088.1"/>
    <property type="molecule type" value="Genomic_DNA"/>
</dbReference>
<dbReference type="PANTHER" id="PTHR30636">
    <property type="entry name" value="UPF0701 PROTEIN YICC"/>
    <property type="match status" value="1"/>
</dbReference>
<dbReference type="AlphaFoldDB" id="A0A1H0RDU8"/>
<dbReference type="GO" id="GO:0016787">
    <property type="term" value="F:hydrolase activity"/>
    <property type="evidence" value="ECO:0007669"/>
    <property type="project" value="UniProtKB-KW"/>
</dbReference>
<keyword evidence="2" id="KW-0540">Nuclease</keyword>
<reference evidence="8 9" key="1">
    <citation type="submission" date="2016-10" db="EMBL/GenBank/DDBJ databases">
        <authorList>
            <person name="de Groot N.N."/>
        </authorList>
    </citation>
    <scope>NUCLEOTIDE SEQUENCE [LARGE SCALE GENOMIC DNA]</scope>
    <source>
        <strain evidence="8 9">DSM 12272</strain>
    </source>
</reference>
<evidence type="ECO:0000259" key="6">
    <source>
        <dbReference type="Pfam" id="PF03755"/>
    </source>
</evidence>
<dbReference type="STRING" id="94869.SAMN04488529_103125"/>
<comment type="cofactor">
    <cofactor evidence="1">
        <name>a divalent metal cation</name>
        <dbReference type="ChEBI" id="CHEBI:60240"/>
    </cofactor>
</comment>
<feature type="domain" description="Endoribonuclease YicC-like N-terminal" evidence="6">
    <location>
        <begin position="2"/>
        <end position="157"/>
    </location>
</feature>
<keyword evidence="4" id="KW-0378">Hydrolase</keyword>
<proteinExistence type="inferred from homology"/>
<dbReference type="Pfam" id="PF03755">
    <property type="entry name" value="YicC-like_N"/>
    <property type="match status" value="1"/>
</dbReference>
<evidence type="ECO:0000313" key="9">
    <source>
        <dbReference type="Proteomes" id="UP000198597"/>
    </source>
</evidence>
<evidence type="ECO:0000256" key="5">
    <source>
        <dbReference type="ARBA" id="ARBA00035648"/>
    </source>
</evidence>
<keyword evidence="3" id="KW-0255">Endonuclease</keyword>
<dbReference type="NCBIfam" id="TIGR00255">
    <property type="entry name" value="YicC/YloC family endoribonuclease"/>
    <property type="match status" value="1"/>
</dbReference>
<dbReference type="InterPro" id="IPR005229">
    <property type="entry name" value="YicC/YloC-like"/>
</dbReference>
<dbReference type="InterPro" id="IPR013527">
    <property type="entry name" value="YicC-like_N"/>
</dbReference>
<dbReference type="InterPro" id="IPR013551">
    <property type="entry name" value="YicC-like_C"/>
</dbReference>
<gene>
    <name evidence="8" type="ORF">SAMN04488529_103125</name>
</gene>
<protein>
    <submittedName>
        <fullName evidence="8">TIGR00255 family protein</fullName>
    </submittedName>
</protein>
<name>A0A1H0RDU8_9CLOT</name>
<dbReference type="GO" id="GO:0004521">
    <property type="term" value="F:RNA endonuclease activity"/>
    <property type="evidence" value="ECO:0007669"/>
    <property type="project" value="InterPro"/>
</dbReference>
<evidence type="ECO:0000256" key="3">
    <source>
        <dbReference type="ARBA" id="ARBA00022759"/>
    </source>
</evidence>
<evidence type="ECO:0000256" key="4">
    <source>
        <dbReference type="ARBA" id="ARBA00022801"/>
    </source>
</evidence>
<evidence type="ECO:0000256" key="1">
    <source>
        <dbReference type="ARBA" id="ARBA00001968"/>
    </source>
</evidence>
<evidence type="ECO:0000256" key="2">
    <source>
        <dbReference type="ARBA" id="ARBA00022722"/>
    </source>
</evidence>
<organism evidence="8 9">
    <name type="scientific">Clostridium gasigenes</name>
    <dbReference type="NCBI Taxonomy" id="94869"/>
    <lineage>
        <taxon>Bacteria</taxon>
        <taxon>Bacillati</taxon>
        <taxon>Bacillota</taxon>
        <taxon>Clostridia</taxon>
        <taxon>Eubacteriales</taxon>
        <taxon>Clostridiaceae</taxon>
        <taxon>Clostridium</taxon>
    </lineage>
</organism>
<dbReference type="Proteomes" id="UP000198597">
    <property type="component" value="Unassembled WGS sequence"/>
</dbReference>
<feature type="domain" description="Endoribonuclease YicC-like C-terminal" evidence="7">
    <location>
        <begin position="174"/>
        <end position="293"/>
    </location>
</feature>
<evidence type="ECO:0000313" key="8">
    <source>
        <dbReference type="EMBL" id="SDP27088.1"/>
    </source>
</evidence>
<accession>A0A1H0RDU8</accession>
<dbReference type="PANTHER" id="PTHR30636:SF3">
    <property type="entry name" value="UPF0701 PROTEIN YICC"/>
    <property type="match status" value="1"/>
</dbReference>
<dbReference type="Pfam" id="PF08340">
    <property type="entry name" value="YicC-like_C"/>
    <property type="match status" value="1"/>
</dbReference>
<comment type="similarity">
    <text evidence="5">Belongs to the YicC/YloC family.</text>
</comment>
<dbReference type="OrthoDB" id="9771229at2"/>
<evidence type="ECO:0000259" key="7">
    <source>
        <dbReference type="Pfam" id="PF08340"/>
    </source>
</evidence>
<dbReference type="RefSeq" id="WP_089967952.1">
    <property type="nucleotide sequence ID" value="NZ_FNJM01000003.1"/>
</dbReference>
<sequence>MVKSMTSFGRASSRQESKHLFSVEMKSVNHRYLDVNVKMPKSMISLEEQIRKLINKSLSRGKVDVFINLKGNSEGNGVAKVNLDLAKSYLKCLMDIEESLGVRNDITINQIARYPEVIKVMEEEDSIEEIFKEIKPLIEESILMMEEMRKVEGEKLKEDILLKLSEIENLVEEISKIAEKVPMAYKIKLEERLKKLLDGIEIDESRIALEIAIIADKASVDEEITRLHSHIHQLRKTFEEDETIGRKLDFIIQEMNREANTIASKSSDVYMTNIVINIKNLIEKMREQVQNIE</sequence>
<keyword evidence="9" id="KW-1185">Reference proteome</keyword>